<proteinExistence type="predicted"/>
<dbReference type="RefSeq" id="WP_345353809.1">
    <property type="nucleotide sequence ID" value="NZ_BAABHJ010000006.1"/>
</dbReference>
<sequence>MRPNTLRLRSPADVVAAIPYLVGFHPTDSVVVLCCGGTDGAYAIRLDLTASDALLDHVTELITRRRPADVILTGYGPGARVTPVVERVGDRLARDGVRLREVLRVEGDRYWSYLCTDPACCPPEGTFVDVRGSAVATAAIAGGLVALPDREELARMIAPVGGDAMRQATDRAERRLTSWAEAIATEGGPATGDATALPNGAVSGAALPSGAVPSAAVPGGALPSGAVPGAAGSGDAVPGGAAWGTVIPSGAGSGAPVSGAAGSGDAIPGGAASGTAVPGGAAAGGSISVDFLKAGPTSADSTKVGVSTADVARAVAGRSGVARRVVEEGVRLVRLLIERARAGGDPPSDEEVAWLGVLLVNLRVRDEAWVRIDDGEIGAHIRLWRDVVRRVAEPYRPGPACLLAFAAWRAGEGALANLALDRALAADPHYSMARLLHELFVSGLPPWSVPLDITPEQLDEAS</sequence>
<evidence type="ECO:0000313" key="1">
    <source>
        <dbReference type="EMBL" id="GAA4607596.1"/>
    </source>
</evidence>
<dbReference type="Pfam" id="PF13830">
    <property type="entry name" value="DUF4192"/>
    <property type="match status" value="2"/>
</dbReference>
<dbReference type="InterPro" id="IPR025447">
    <property type="entry name" value="DUF4192"/>
</dbReference>
<accession>A0ABP8TGC3</accession>
<gene>
    <name evidence="1" type="ORF">GCM10023195_29000</name>
</gene>
<organism evidence="1 2">
    <name type="scientific">Actinoallomurus liliacearum</name>
    <dbReference type="NCBI Taxonomy" id="1080073"/>
    <lineage>
        <taxon>Bacteria</taxon>
        <taxon>Bacillati</taxon>
        <taxon>Actinomycetota</taxon>
        <taxon>Actinomycetes</taxon>
        <taxon>Streptosporangiales</taxon>
        <taxon>Thermomonosporaceae</taxon>
        <taxon>Actinoallomurus</taxon>
    </lineage>
</organism>
<protein>
    <recommendedName>
        <fullName evidence="3">DUF4192 domain-containing protein</fullName>
    </recommendedName>
</protein>
<evidence type="ECO:0008006" key="3">
    <source>
        <dbReference type="Google" id="ProtNLM"/>
    </source>
</evidence>
<dbReference type="Proteomes" id="UP001500212">
    <property type="component" value="Unassembled WGS sequence"/>
</dbReference>
<evidence type="ECO:0000313" key="2">
    <source>
        <dbReference type="Proteomes" id="UP001500212"/>
    </source>
</evidence>
<reference evidence="2" key="1">
    <citation type="journal article" date="2019" name="Int. J. Syst. Evol. Microbiol.">
        <title>The Global Catalogue of Microorganisms (GCM) 10K type strain sequencing project: providing services to taxonomists for standard genome sequencing and annotation.</title>
        <authorList>
            <consortium name="The Broad Institute Genomics Platform"/>
            <consortium name="The Broad Institute Genome Sequencing Center for Infectious Disease"/>
            <person name="Wu L."/>
            <person name="Ma J."/>
        </authorList>
    </citation>
    <scope>NUCLEOTIDE SEQUENCE [LARGE SCALE GENOMIC DNA]</scope>
    <source>
        <strain evidence="2">JCM 17938</strain>
    </source>
</reference>
<name>A0ABP8TGC3_9ACTN</name>
<keyword evidence="2" id="KW-1185">Reference proteome</keyword>
<dbReference type="EMBL" id="BAABHJ010000006">
    <property type="protein sequence ID" value="GAA4607596.1"/>
    <property type="molecule type" value="Genomic_DNA"/>
</dbReference>
<comment type="caution">
    <text evidence="1">The sequence shown here is derived from an EMBL/GenBank/DDBJ whole genome shotgun (WGS) entry which is preliminary data.</text>
</comment>